<evidence type="ECO:0000259" key="3">
    <source>
        <dbReference type="Pfam" id="PF00561"/>
    </source>
</evidence>
<accession>A0AB34KZN9</accession>
<keyword evidence="1" id="KW-0378">Hydrolase</keyword>
<feature type="domain" description="AB hydrolase-1" evidence="3">
    <location>
        <begin position="238"/>
        <end position="320"/>
    </location>
</feature>
<dbReference type="InterPro" id="IPR000639">
    <property type="entry name" value="Epox_hydrolase-like"/>
</dbReference>
<sequence>MASKNDKIRPGDSRVESKFIEVDGHKWHYLESLPQGQAKGTILLVHGFPDLSLAWRYQIPFLVGLGYRTLALDCMGYGKTGYSPDLKSYGFRTHADVIAAIAKQLGTSQLILGGHDWGGAVVYRVAHWYPQLVSAVFSIATPYSAISSTFYPTEALVKTKLPNFGYQLQLGSEEGVMESAIGSDEKLVEKFLNGMYGGRTSSGGVFMTPEKGINLGILKDDRVGKTPLLDEEELAFYTSSFKQNPIRGPMNWYRTRKVNFDDELEIPEAQKHRLEMPVLFVQAAKDNVLIPAMSQGMEKFIPNLTRGEVPTGHWALWQAPEKVNEIVGEWLTRLDKEKSHL</sequence>
<feature type="domain" description="AB hydrolase-1" evidence="3">
    <location>
        <begin position="41"/>
        <end position="166"/>
    </location>
</feature>
<gene>
    <name evidence="4" type="ORF">WHR41_02732</name>
</gene>
<dbReference type="InterPro" id="IPR000073">
    <property type="entry name" value="AB_hydrolase_1"/>
</dbReference>
<evidence type="ECO:0000313" key="4">
    <source>
        <dbReference type="EMBL" id="KAL1588604.1"/>
    </source>
</evidence>
<dbReference type="EMBL" id="JAAQHG020000006">
    <property type="protein sequence ID" value="KAL1588604.1"/>
    <property type="molecule type" value="Genomic_DNA"/>
</dbReference>
<dbReference type="Proteomes" id="UP000803884">
    <property type="component" value="Unassembled WGS sequence"/>
</dbReference>
<dbReference type="Pfam" id="PF00561">
    <property type="entry name" value="Abhydrolase_1"/>
    <property type="match status" value="2"/>
</dbReference>
<dbReference type="AlphaFoldDB" id="A0AB34KZN9"/>
<reference evidence="4 5" key="1">
    <citation type="journal article" date="2020" name="Microbiol. Resour. Announc.">
        <title>Draft Genome Sequence of a Cladosporium Species Isolated from the Mesophotic Ascidian Didemnum maculosum.</title>
        <authorList>
            <person name="Gioti A."/>
            <person name="Siaperas R."/>
            <person name="Nikolaivits E."/>
            <person name="Le Goff G."/>
            <person name="Ouazzani J."/>
            <person name="Kotoulas G."/>
            <person name="Topakas E."/>
        </authorList>
    </citation>
    <scope>NUCLEOTIDE SEQUENCE [LARGE SCALE GENOMIC DNA]</scope>
    <source>
        <strain evidence="4 5">TM138-S3</strain>
    </source>
</reference>
<evidence type="ECO:0000256" key="1">
    <source>
        <dbReference type="ARBA" id="ARBA00022801"/>
    </source>
</evidence>
<comment type="similarity">
    <text evidence="2">Belongs to the AB hydrolase superfamily. Epoxide hydrolase family.</text>
</comment>
<dbReference type="SUPFAM" id="SSF53474">
    <property type="entry name" value="alpha/beta-Hydrolases"/>
    <property type="match status" value="1"/>
</dbReference>
<evidence type="ECO:0000256" key="2">
    <source>
        <dbReference type="ARBA" id="ARBA00038334"/>
    </source>
</evidence>
<keyword evidence="5" id="KW-1185">Reference proteome</keyword>
<dbReference type="RefSeq" id="XP_069231709.1">
    <property type="nucleotide sequence ID" value="XM_069371338.1"/>
</dbReference>
<dbReference type="GO" id="GO:0016787">
    <property type="term" value="F:hydrolase activity"/>
    <property type="evidence" value="ECO:0007669"/>
    <property type="project" value="UniProtKB-KW"/>
</dbReference>
<proteinExistence type="inferred from homology"/>
<protein>
    <recommendedName>
        <fullName evidence="3">AB hydrolase-1 domain-containing protein</fullName>
    </recommendedName>
</protein>
<evidence type="ECO:0000313" key="5">
    <source>
        <dbReference type="Proteomes" id="UP000803884"/>
    </source>
</evidence>
<dbReference type="GeneID" id="96004176"/>
<dbReference type="PANTHER" id="PTHR43329">
    <property type="entry name" value="EPOXIDE HYDROLASE"/>
    <property type="match status" value="1"/>
</dbReference>
<name>A0AB34KZN9_9PEZI</name>
<dbReference type="Gene3D" id="3.40.50.1820">
    <property type="entry name" value="alpha/beta hydrolase"/>
    <property type="match status" value="1"/>
</dbReference>
<comment type="caution">
    <text evidence="4">The sequence shown here is derived from an EMBL/GenBank/DDBJ whole genome shotgun (WGS) entry which is preliminary data.</text>
</comment>
<organism evidence="4 5">
    <name type="scientific">Cladosporium halotolerans</name>
    <dbReference type="NCBI Taxonomy" id="1052096"/>
    <lineage>
        <taxon>Eukaryota</taxon>
        <taxon>Fungi</taxon>
        <taxon>Dikarya</taxon>
        <taxon>Ascomycota</taxon>
        <taxon>Pezizomycotina</taxon>
        <taxon>Dothideomycetes</taxon>
        <taxon>Dothideomycetidae</taxon>
        <taxon>Cladosporiales</taxon>
        <taxon>Cladosporiaceae</taxon>
        <taxon>Cladosporium</taxon>
    </lineage>
</organism>
<dbReference type="PRINTS" id="PR00412">
    <property type="entry name" value="EPOXHYDRLASE"/>
</dbReference>
<dbReference type="InterPro" id="IPR029058">
    <property type="entry name" value="AB_hydrolase_fold"/>
</dbReference>